<organism evidence="1 2">
    <name type="scientific">Candidatus Methylacidithermus pantelleriae</name>
    <dbReference type="NCBI Taxonomy" id="2744239"/>
    <lineage>
        <taxon>Bacteria</taxon>
        <taxon>Pseudomonadati</taxon>
        <taxon>Verrucomicrobiota</taxon>
        <taxon>Methylacidiphilae</taxon>
        <taxon>Methylacidiphilales</taxon>
        <taxon>Methylacidiphilaceae</taxon>
        <taxon>Candidatus Methylacidithermus</taxon>
    </lineage>
</organism>
<dbReference type="AlphaFoldDB" id="A0A8J2BM08"/>
<keyword evidence="2" id="KW-1185">Reference proteome</keyword>
<comment type="caution">
    <text evidence="1">The sequence shown here is derived from an EMBL/GenBank/DDBJ whole genome shotgun (WGS) entry which is preliminary data.</text>
</comment>
<proteinExistence type="predicted"/>
<evidence type="ECO:0000313" key="1">
    <source>
        <dbReference type="EMBL" id="CAF0704583.1"/>
    </source>
</evidence>
<sequence>MMDKAQLLRPEKPAWRLEFALLPKVLEGVRFKDGRVGSYKEPRNQRGKKYSLPNQCASTKWEDKIL</sequence>
<reference evidence="1" key="1">
    <citation type="submission" date="2021-02" db="EMBL/GenBank/DDBJ databases">
        <authorList>
            <person name="Cremers G."/>
            <person name="Picone N."/>
        </authorList>
    </citation>
    <scope>NUCLEOTIDE SEQUENCE</scope>
    <source>
        <strain evidence="1">PQ17</strain>
    </source>
</reference>
<protein>
    <submittedName>
        <fullName evidence="1">Uncharacterized protein</fullName>
    </submittedName>
</protein>
<accession>A0A8J2BM08</accession>
<name>A0A8J2BM08_9BACT</name>
<dbReference type="EMBL" id="CAJNOB010000067">
    <property type="protein sequence ID" value="CAF0704583.1"/>
    <property type="molecule type" value="Genomic_DNA"/>
</dbReference>
<gene>
    <name evidence="1" type="ORF">MPNT_70078</name>
</gene>
<dbReference type="Proteomes" id="UP000663859">
    <property type="component" value="Unassembled WGS sequence"/>
</dbReference>
<evidence type="ECO:0000313" key="2">
    <source>
        <dbReference type="Proteomes" id="UP000663859"/>
    </source>
</evidence>